<evidence type="ECO:0000313" key="4">
    <source>
        <dbReference type="EnsemblMetazoa" id="HelroP163635"/>
    </source>
</evidence>
<dbReference type="HOGENOM" id="CLU_1220855_0_0_1"/>
<dbReference type="EnsemblMetazoa" id="HelroT163635">
    <property type="protein sequence ID" value="HelroP163635"/>
    <property type="gene ID" value="HelroG163635"/>
</dbReference>
<keyword evidence="5" id="KW-1185">Reference proteome</keyword>
<proteinExistence type="predicted"/>
<dbReference type="InParanoid" id="T1EUA7"/>
<reference evidence="3 5" key="2">
    <citation type="journal article" date="2013" name="Nature">
        <title>Insights into bilaterian evolution from three spiralian genomes.</title>
        <authorList>
            <person name="Simakov O."/>
            <person name="Marletaz F."/>
            <person name="Cho S.J."/>
            <person name="Edsinger-Gonzales E."/>
            <person name="Havlak P."/>
            <person name="Hellsten U."/>
            <person name="Kuo D.H."/>
            <person name="Larsson T."/>
            <person name="Lv J."/>
            <person name="Arendt D."/>
            <person name="Savage R."/>
            <person name="Osoegawa K."/>
            <person name="de Jong P."/>
            <person name="Grimwood J."/>
            <person name="Chapman J.A."/>
            <person name="Shapiro H."/>
            <person name="Aerts A."/>
            <person name="Otillar R.P."/>
            <person name="Terry A.Y."/>
            <person name="Boore J.L."/>
            <person name="Grigoriev I.V."/>
            <person name="Lindberg D.R."/>
            <person name="Seaver E.C."/>
            <person name="Weisblat D.A."/>
            <person name="Putnam N.H."/>
            <person name="Rokhsar D.S."/>
        </authorList>
    </citation>
    <scope>NUCLEOTIDE SEQUENCE</scope>
</reference>
<evidence type="ECO:0000313" key="5">
    <source>
        <dbReference type="Proteomes" id="UP000015101"/>
    </source>
</evidence>
<feature type="transmembrane region" description="Helical" evidence="2">
    <location>
        <begin position="133"/>
        <end position="160"/>
    </location>
</feature>
<feature type="compositionally biased region" description="Polar residues" evidence="1">
    <location>
        <begin position="1"/>
        <end position="14"/>
    </location>
</feature>
<keyword evidence="2" id="KW-1133">Transmembrane helix</keyword>
<evidence type="ECO:0000256" key="2">
    <source>
        <dbReference type="SAM" id="Phobius"/>
    </source>
</evidence>
<dbReference type="EMBL" id="KB097495">
    <property type="protein sequence ID" value="ESN96558.1"/>
    <property type="molecule type" value="Genomic_DNA"/>
</dbReference>
<dbReference type="EMBL" id="AMQM01001409">
    <property type="status" value="NOT_ANNOTATED_CDS"/>
    <property type="molecule type" value="Genomic_DNA"/>
</dbReference>
<dbReference type="KEGG" id="hro:HELRODRAFT_163635"/>
<evidence type="ECO:0000256" key="1">
    <source>
        <dbReference type="SAM" id="MobiDB-lite"/>
    </source>
</evidence>
<dbReference type="AlphaFoldDB" id="T1EUA7"/>
<dbReference type="Proteomes" id="UP000015101">
    <property type="component" value="Unassembled WGS sequence"/>
</dbReference>
<feature type="transmembrane region" description="Helical" evidence="2">
    <location>
        <begin position="64"/>
        <end position="87"/>
    </location>
</feature>
<name>T1EUA7_HELRO</name>
<organism evidence="4 5">
    <name type="scientific">Helobdella robusta</name>
    <name type="common">Californian leech</name>
    <dbReference type="NCBI Taxonomy" id="6412"/>
    <lineage>
        <taxon>Eukaryota</taxon>
        <taxon>Metazoa</taxon>
        <taxon>Spiralia</taxon>
        <taxon>Lophotrochozoa</taxon>
        <taxon>Annelida</taxon>
        <taxon>Clitellata</taxon>
        <taxon>Hirudinea</taxon>
        <taxon>Rhynchobdellida</taxon>
        <taxon>Glossiphoniidae</taxon>
        <taxon>Helobdella</taxon>
    </lineage>
</organism>
<protein>
    <submittedName>
        <fullName evidence="3 4">Uncharacterized protein</fullName>
    </submittedName>
</protein>
<feature type="transmembrane region" description="Helical" evidence="2">
    <location>
        <begin position="107"/>
        <end position="127"/>
    </location>
</feature>
<accession>T1EUA7</accession>
<dbReference type="CTD" id="20200157"/>
<keyword evidence="2" id="KW-0472">Membrane</keyword>
<dbReference type="GeneID" id="20200157"/>
<reference evidence="5" key="1">
    <citation type="submission" date="2012-12" db="EMBL/GenBank/DDBJ databases">
        <authorList>
            <person name="Hellsten U."/>
            <person name="Grimwood J."/>
            <person name="Chapman J.A."/>
            <person name="Shapiro H."/>
            <person name="Aerts A."/>
            <person name="Otillar R.P."/>
            <person name="Terry A.Y."/>
            <person name="Boore J.L."/>
            <person name="Simakov O."/>
            <person name="Marletaz F."/>
            <person name="Cho S.-J."/>
            <person name="Edsinger-Gonzales E."/>
            <person name="Havlak P."/>
            <person name="Kuo D.-H."/>
            <person name="Larsson T."/>
            <person name="Lv J."/>
            <person name="Arendt D."/>
            <person name="Savage R."/>
            <person name="Osoegawa K."/>
            <person name="de Jong P."/>
            <person name="Lindberg D.R."/>
            <person name="Seaver E.C."/>
            <person name="Weisblat D.A."/>
            <person name="Putnam N.H."/>
            <person name="Grigoriev I.V."/>
            <person name="Rokhsar D.S."/>
        </authorList>
    </citation>
    <scope>NUCLEOTIDE SEQUENCE</scope>
</reference>
<reference evidence="4" key="3">
    <citation type="submission" date="2015-06" db="UniProtKB">
        <authorList>
            <consortium name="EnsemblMetazoa"/>
        </authorList>
    </citation>
    <scope>IDENTIFICATION</scope>
</reference>
<keyword evidence="2" id="KW-0812">Transmembrane</keyword>
<evidence type="ECO:0000313" key="3">
    <source>
        <dbReference type="EMBL" id="ESN96558.1"/>
    </source>
</evidence>
<feature type="region of interest" description="Disordered" evidence="1">
    <location>
        <begin position="1"/>
        <end position="20"/>
    </location>
</feature>
<gene>
    <name evidence="4" type="primary">20200157</name>
    <name evidence="3" type="ORF">HELRODRAFT_163635</name>
</gene>
<dbReference type="RefSeq" id="XP_009025705.1">
    <property type="nucleotide sequence ID" value="XM_009027457.1"/>
</dbReference>
<sequence>MADQVGSSGTSEETMSVDEQEPLAPISRTENILKYSMLAERTCENHASHTLYSQDLFPFETGVFSYYALKTILFFIRETFASIFLYVTLDKFENPNLITIVKVQYGIITSLCIIEIICAFVGLYGFYYDKMKYMYLFLGIVGLVFICQLVELTAAVLLFIKEKKLINKMMDYNLQSYDGSEENMLTNIQYKHGDKIRENLHMLHPESSFDFDQILKNSKWVLLIKSD</sequence>